<dbReference type="EMBL" id="BBQY01000004">
    <property type="protein sequence ID" value="GBH30074.1"/>
    <property type="molecule type" value="Genomic_DNA"/>
</dbReference>
<comment type="caution">
    <text evidence="1">The sequence shown here is derived from an EMBL/GenBank/DDBJ whole genome shotgun (WGS) entry which is preliminary data.</text>
</comment>
<keyword evidence="2" id="KW-1185">Reference proteome</keyword>
<evidence type="ECO:0000313" key="1">
    <source>
        <dbReference type="EMBL" id="GBH30074.1"/>
    </source>
</evidence>
<dbReference type="AlphaFoldDB" id="A0A401J0C1"/>
<dbReference type="Proteomes" id="UP000290975">
    <property type="component" value="Unassembled WGS sequence"/>
</dbReference>
<accession>A0A401J0C1</accession>
<sequence>MSVIRRVAGQEIADRITAERDNLANYNKVAKANVPALSADAMHYWTEAQSVLAYGRLALSQGSRTAERALSRKCEALDESFANRVPDREKGHFLMYDIHDLDGKNWDDRWLSCIDFYFPLLREIGTSATITNTMRVAQINILAPLSADED</sequence>
<gene>
    <name evidence="1" type="ORF">MBESOW_P1328</name>
</gene>
<proteinExistence type="predicted"/>
<evidence type="ECO:0000313" key="2">
    <source>
        <dbReference type="Proteomes" id="UP000290975"/>
    </source>
</evidence>
<reference evidence="1 2" key="1">
    <citation type="submission" date="2014-12" db="EMBL/GenBank/DDBJ databases">
        <title>Whole genome sequencing of Sphingobium xenophagum OW59.</title>
        <authorList>
            <person name="Ohta Y."/>
            <person name="Nishi S."/>
            <person name="Hatada Y."/>
        </authorList>
    </citation>
    <scope>NUCLEOTIDE SEQUENCE [LARGE SCALE GENOMIC DNA]</scope>
    <source>
        <strain evidence="1 2">OW59</strain>
    </source>
</reference>
<name>A0A401J0C1_SPHXE</name>
<protein>
    <submittedName>
        <fullName evidence="1">Uncharacterized protein</fullName>
    </submittedName>
</protein>
<organism evidence="1 2">
    <name type="scientific">Sphingobium xenophagum</name>
    <dbReference type="NCBI Taxonomy" id="121428"/>
    <lineage>
        <taxon>Bacteria</taxon>
        <taxon>Pseudomonadati</taxon>
        <taxon>Pseudomonadota</taxon>
        <taxon>Alphaproteobacteria</taxon>
        <taxon>Sphingomonadales</taxon>
        <taxon>Sphingomonadaceae</taxon>
        <taxon>Sphingobium</taxon>
    </lineage>
</organism>